<feature type="transmembrane region" description="Helical" evidence="1">
    <location>
        <begin position="96"/>
        <end position="118"/>
    </location>
</feature>
<accession>A0A2N5M3E2</accession>
<keyword evidence="1" id="KW-0812">Transmembrane</keyword>
<evidence type="ECO:0000313" key="3">
    <source>
        <dbReference type="Proteomes" id="UP000234748"/>
    </source>
</evidence>
<reference evidence="2 3" key="1">
    <citation type="submission" date="2017-11" db="EMBL/GenBank/DDBJ databases">
        <title>Comparitive Functional Genomics of Dry Heat Resistant strains isolated from the Viking Spacecraft.</title>
        <authorList>
            <person name="Seuylemezian A."/>
            <person name="Cooper K."/>
            <person name="Vaishampayan P."/>
        </authorList>
    </citation>
    <scope>NUCLEOTIDE SEQUENCE [LARGE SCALE GENOMIC DNA]</scope>
    <source>
        <strain evidence="2 3">V1-29</strain>
    </source>
</reference>
<feature type="transmembrane region" description="Helical" evidence="1">
    <location>
        <begin position="125"/>
        <end position="143"/>
    </location>
</feature>
<gene>
    <name evidence="2" type="ORF">CUU66_16195</name>
</gene>
<dbReference type="EMBL" id="PGUY01000050">
    <property type="protein sequence ID" value="PLT28886.1"/>
    <property type="molecule type" value="Genomic_DNA"/>
</dbReference>
<evidence type="ECO:0000313" key="2">
    <source>
        <dbReference type="EMBL" id="PLT28886.1"/>
    </source>
</evidence>
<proteinExistence type="predicted"/>
<name>A0A2N5M3E2_9BACI</name>
<feature type="transmembrane region" description="Helical" evidence="1">
    <location>
        <begin position="34"/>
        <end position="54"/>
    </location>
</feature>
<keyword evidence="1" id="KW-0472">Membrane</keyword>
<dbReference type="Proteomes" id="UP000234748">
    <property type="component" value="Unassembled WGS sequence"/>
</dbReference>
<organism evidence="2 3">
    <name type="scientific">Peribacillus deserti</name>
    <dbReference type="NCBI Taxonomy" id="673318"/>
    <lineage>
        <taxon>Bacteria</taxon>
        <taxon>Bacillati</taxon>
        <taxon>Bacillota</taxon>
        <taxon>Bacilli</taxon>
        <taxon>Bacillales</taxon>
        <taxon>Bacillaceae</taxon>
        <taxon>Peribacillus</taxon>
    </lineage>
</organism>
<comment type="caution">
    <text evidence="2">The sequence shown here is derived from an EMBL/GenBank/DDBJ whole genome shotgun (WGS) entry which is preliminary data.</text>
</comment>
<evidence type="ECO:0000256" key="1">
    <source>
        <dbReference type="SAM" id="Phobius"/>
    </source>
</evidence>
<keyword evidence="1" id="KW-1133">Transmembrane helix</keyword>
<dbReference type="AlphaFoldDB" id="A0A2N5M3E2"/>
<sequence>MNFKKYWNQIGDQNEKLTSLYSSYWDKFSDYGEWQFWLVLALFVVPLVLLCFFVDRKRIFEVFFFGFTVHILWNYIDSALSRGGYFTHNYFMVPYLPNATNMTASVLPVSYLLLYQFCTNRNQNFFLWTLLLSAFFAFVYGIFEEKAGFTKLNKGFSQFHLFLIDVLLAYIACWATNFLVKVNRRAGSPHTN</sequence>
<feature type="transmembrane region" description="Helical" evidence="1">
    <location>
        <begin position="59"/>
        <end position="76"/>
    </location>
</feature>
<dbReference type="OrthoDB" id="2591789at2"/>
<protein>
    <submittedName>
        <fullName evidence="2">Uncharacterized protein</fullName>
    </submittedName>
</protein>
<feature type="transmembrane region" description="Helical" evidence="1">
    <location>
        <begin position="159"/>
        <end position="180"/>
    </location>
</feature>
<keyword evidence="3" id="KW-1185">Reference proteome</keyword>
<dbReference type="RefSeq" id="WP_101644011.1">
    <property type="nucleotide sequence ID" value="NZ_PGUY01000050.1"/>
</dbReference>